<feature type="compositionally biased region" description="Low complexity" evidence="1">
    <location>
        <begin position="247"/>
        <end position="275"/>
    </location>
</feature>
<reference evidence="2 3" key="1">
    <citation type="submission" date="2016-10" db="EMBL/GenBank/DDBJ databases">
        <authorList>
            <person name="de Groot N.N."/>
        </authorList>
    </citation>
    <scope>NUCLEOTIDE SEQUENCE [LARGE SCALE GENOMIC DNA]</scope>
    <source>
        <strain evidence="2 3">CPCC 201354</strain>
    </source>
</reference>
<proteinExistence type="predicted"/>
<name>A0A1G7YZ07_9ACTN</name>
<dbReference type="OrthoDB" id="3538865at2"/>
<evidence type="ECO:0000313" key="2">
    <source>
        <dbReference type="EMBL" id="SDH01100.1"/>
    </source>
</evidence>
<dbReference type="STRING" id="504805.SAMN05421505_110101"/>
<protein>
    <recommendedName>
        <fullName evidence="4">WXG100 family type VII secretion target</fullName>
    </recommendedName>
</protein>
<dbReference type="Proteomes" id="UP000198923">
    <property type="component" value="Unassembled WGS sequence"/>
</dbReference>
<feature type="region of interest" description="Disordered" evidence="1">
    <location>
        <begin position="445"/>
        <end position="476"/>
    </location>
</feature>
<evidence type="ECO:0000313" key="3">
    <source>
        <dbReference type="Proteomes" id="UP000198923"/>
    </source>
</evidence>
<feature type="compositionally biased region" description="Gly residues" evidence="1">
    <location>
        <begin position="224"/>
        <end position="246"/>
    </location>
</feature>
<dbReference type="EMBL" id="FNCN01000010">
    <property type="protein sequence ID" value="SDH01100.1"/>
    <property type="molecule type" value="Genomic_DNA"/>
</dbReference>
<accession>A0A1G7YZ07</accession>
<evidence type="ECO:0008006" key="4">
    <source>
        <dbReference type="Google" id="ProtNLM"/>
    </source>
</evidence>
<organism evidence="2 3">
    <name type="scientific">Sinosporangium album</name>
    <dbReference type="NCBI Taxonomy" id="504805"/>
    <lineage>
        <taxon>Bacteria</taxon>
        <taxon>Bacillati</taxon>
        <taxon>Actinomycetota</taxon>
        <taxon>Actinomycetes</taxon>
        <taxon>Streptosporangiales</taxon>
        <taxon>Streptosporangiaceae</taxon>
        <taxon>Sinosporangium</taxon>
    </lineage>
</organism>
<dbReference type="AlphaFoldDB" id="A0A1G7YZ07"/>
<sequence>MAEKKTLPIRDNSICPTTGAVTASPEQIKQWIMGTTPFTIEKAGAAHTSAAGLVKEQTEQLRGIATRLAEHWRSESSAKTQDALRMLAETGTELAAKLEMMGEALTDYGSRHLPDAQKKILALPDAGSSPRTIDEGAGGGTIGVPNTGNVIGGDASDDRTSQAQAIMRELNEAVVKVYYQVPTEVTYVLPIVDLPNDTGGAQPYVLPSVSNGSDPLYGTANGDYTGGGSSAGSSGGGSSGSVGGPSGDSSPGSIAGSASDSEGSENGADGRADSGQGSGQSGGQDGGSADGGGSAPAGSDSGQGDGAQGHAGDSSASPGAGGDSGDGTAPQVIGGDDGTGDTSNADMTNIADPRGTEVASVPPTITGVPTPGTWAPTAAVAPVGVVAPVGAVGAAPLGVPPVLGAPTGFPGTPSGMAPAAASAGAMGTAGTGMYPFMPMGTGAGAGTEGGYEHTTSLHEDPDSWAVSPDVTNPLIG</sequence>
<evidence type="ECO:0000256" key="1">
    <source>
        <dbReference type="SAM" id="MobiDB-lite"/>
    </source>
</evidence>
<dbReference type="RefSeq" id="WP_093170651.1">
    <property type="nucleotide sequence ID" value="NZ_FNCN01000010.1"/>
</dbReference>
<feature type="region of interest" description="Disordered" evidence="1">
    <location>
        <begin position="217"/>
        <end position="369"/>
    </location>
</feature>
<keyword evidence="3" id="KW-1185">Reference proteome</keyword>
<gene>
    <name evidence="2" type="ORF">SAMN05421505_110101</name>
</gene>
<dbReference type="Gene3D" id="1.20.1260.20">
    <property type="entry name" value="PPE superfamily"/>
    <property type="match status" value="1"/>
</dbReference>
<feature type="compositionally biased region" description="Gly residues" evidence="1">
    <location>
        <begin position="276"/>
        <end position="309"/>
    </location>
</feature>
<dbReference type="InterPro" id="IPR038332">
    <property type="entry name" value="PPE_sf"/>
</dbReference>